<dbReference type="PANTHER" id="PTHR42973">
    <property type="entry name" value="BINDING OXIDOREDUCTASE, PUTATIVE (AFU_ORTHOLOGUE AFUA_1G17690)-RELATED"/>
    <property type="match status" value="1"/>
</dbReference>
<evidence type="ECO:0000259" key="6">
    <source>
        <dbReference type="PROSITE" id="PS51387"/>
    </source>
</evidence>
<keyword evidence="5" id="KW-0560">Oxidoreductase</keyword>
<keyword evidence="8" id="KW-1185">Reference proteome</keyword>
<dbReference type="InterPro" id="IPR012951">
    <property type="entry name" value="BBE"/>
</dbReference>
<reference evidence="7 8" key="1">
    <citation type="submission" date="2020-02" db="EMBL/GenBank/DDBJ databases">
        <title>Balneolaceae bacterium YR4-1, complete genome.</title>
        <authorList>
            <person name="Li Y."/>
            <person name="Wu S."/>
        </authorList>
    </citation>
    <scope>NUCLEOTIDE SEQUENCE [LARGE SCALE GENOMIC DNA]</scope>
    <source>
        <strain evidence="7 8">YR4-1</strain>
    </source>
</reference>
<evidence type="ECO:0000313" key="8">
    <source>
        <dbReference type="Proteomes" id="UP000473278"/>
    </source>
</evidence>
<dbReference type="PROSITE" id="PS51387">
    <property type="entry name" value="FAD_PCMH"/>
    <property type="match status" value="1"/>
</dbReference>
<sequence>MPEIAALSDLRKNIRGDIIGRNDQGYDKARRVYNGMIDKKPEAIVYCENTTDVINVVRFAHEHELLTAVRGGGHNAGGLGVCDDGLVIDLSRINFTHIDPVKKTLTVGGGATWGDVDRATHAYGLAVPNGIFSTTGVGGLTLGGGLGNLTRTYGLTIDNLLEVNIVLADTSTVTANKDRNPDLFWAIRGGGGNFGIATSFKFRLHEVSTVYAGPMLWEMEEADEVMQWYREFITSADYSINGYFAFLIVPSVAPFPDHLQGKNMCGIVWCYAGDLDKAERVFRPIRKVGNVALDLVGPMPLPDLQSMFDDLYPPGLDWYWKAGYLKEWSDESISKNIKYGSTIPTPLSGMHLYPVNGAAHGVDKDETAWSHRDAHWVENIVGVDANPSNRKKIITWAQKYWEEAVHPYSTGGAYINFLMRDEGNKRIKAAYRENYNRLVNIKTKYDPNNFFSVNQNIKPKE</sequence>
<evidence type="ECO:0000256" key="2">
    <source>
        <dbReference type="ARBA" id="ARBA00005466"/>
    </source>
</evidence>
<dbReference type="Gene3D" id="3.40.462.20">
    <property type="match status" value="1"/>
</dbReference>
<evidence type="ECO:0000256" key="3">
    <source>
        <dbReference type="ARBA" id="ARBA00022630"/>
    </source>
</evidence>
<dbReference type="GO" id="GO:0016491">
    <property type="term" value="F:oxidoreductase activity"/>
    <property type="evidence" value="ECO:0007669"/>
    <property type="project" value="UniProtKB-KW"/>
</dbReference>
<dbReference type="PANTHER" id="PTHR42973:SF39">
    <property type="entry name" value="FAD-BINDING PCMH-TYPE DOMAIN-CONTAINING PROTEIN"/>
    <property type="match status" value="1"/>
</dbReference>
<organism evidence="7 8">
    <name type="scientific">Halalkalibaculum roseum</name>
    <dbReference type="NCBI Taxonomy" id="2709311"/>
    <lineage>
        <taxon>Bacteria</taxon>
        <taxon>Pseudomonadati</taxon>
        <taxon>Balneolota</taxon>
        <taxon>Balneolia</taxon>
        <taxon>Balneolales</taxon>
        <taxon>Balneolaceae</taxon>
        <taxon>Halalkalibaculum</taxon>
    </lineage>
</organism>
<dbReference type="Pfam" id="PF01565">
    <property type="entry name" value="FAD_binding_4"/>
    <property type="match status" value="1"/>
</dbReference>
<keyword evidence="4" id="KW-0274">FAD</keyword>
<name>A0A6M1SY49_9BACT</name>
<dbReference type="AlphaFoldDB" id="A0A6M1SY49"/>
<dbReference type="InterPro" id="IPR016169">
    <property type="entry name" value="FAD-bd_PCMH_sub2"/>
</dbReference>
<protein>
    <submittedName>
        <fullName evidence="7">FAD-binding oxidoreductase</fullName>
    </submittedName>
</protein>
<dbReference type="Gene3D" id="3.30.465.10">
    <property type="match status" value="1"/>
</dbReference>
<dbReference type="Gene3D" id="3.30.43.10">
    <property type="entry name" value="Uridine Diphospho-n-acetylenolpyruvylglucosamine Reductase, domain 2"/>
    <property type="match status" value="1"/>
</dbReference>
<keyword evidence="3" id="KW-0285">Flavoprotein</keyword>
<dbReference type="RefSeq" id="WP_165138813.1">
    <property type="nucleotide sequence ID" value="NZ_JAALLT010000001.1"/>
</dbReference>
<dbReference type="InterPro" id="IPR016167">
    <property type="entry name" value="FAD-bd_PCMH_sub1"/>
</dbReference>
<feature type="domain" description="FAD-binding PCMH-type" evidence="6">
    <location>
        <begin position="37"/>
        <end position="207"/>
    </location>
</feature>
<evidence type="ECO:0000256" key="4">
    <source>
        <dbReference type="ARBA" id="ARBA00022827"/>
    </source>
</evidence>
<evidence type="ECO:0000256" key="5">
    <source>
        <dbReference type="ARBA" id="ARBA00023002"/>
    </source>
</evidence>
<dbReference type="InterPro" id="IPR050416">
    <property type="entry name" value="FAD-linked_Oxidoreductase"/>
</dbReference>
<dbReference type="Proteomes" id="UP000473278">
    <property type="component" value="Unassembled WGS sequence"/>
</dbReference>
<gene>
    <name evidence="7" type="ORF">G3570_02450</name>
</gene>
<accession>A0A6M1SY49</accession>
<dbReference type="Pfam" id="PF08031">
    <property type="entry name" value="BBE"/>
    <property type="match status" value="1"/>
</dbReference>
<comment type="similarity">
    <text evidence="2">Belongs to the oxygen-dependent FAD-linked oxidoreductase family.</text>
</comment>
<evidence type="ECO:0000256" key="1">
    <source>
        <dbReference type="ARBA" id="ARBA00001974"/>
    </source>
</evidence>
<dbReference type="SUPFAM" id="SSF56176">
    <property type="entry name" value="FAD-binding/transporter-associated domain-like"/>
    <property type="match status" value="1"/>
</dbReference>
<dbReference type="InterPro" id="IPR006094">
    <property type="entry name" value="Oxid_FAD_bind_N"/>
</dbReference>
<dbReference type="InterPro" id="IPR016166">
    <property type="entry name" value="FAD-bd_PCMH"/>
</dbReference>
<dbReference type="InterPro" id="IPR036318">
    <property type="entry name" value="FAD-bd_PCMH-like_sf"/>
</dbReference>
<dbReference type="GO" id="GO:0071949">
    <property type="term" value="F:FAD binding"/>
    <property type="evidence" value="ECO:0007669"/>
    <property type="project" value="InterPro"/>
</dbReference>
<comment type="cofactor">
    <cofactor evidence="1">
        <name>FAD</name>
        <dbReference type="ChEBI" id="CHEBI:57692"/>
    </cofactor>
</comment>
<evidence type="ECO:0000313" key="7">
    <source>
        <dbReference type="EMBL" id="NGP75477.1"/>
    </source>
</evidence>
<dbReference type="EMBL" id="JAALLT010000001">
    <property type="protein sequence ID" value="NGP75477.1"/>
    <property type="molecule type" value="Genomic_DNA"/>
</dbReference>
<proteinExistence type="inferred from homology"/>
<comment type="caution">
    <text evidence="7">The sequence shown here is derived from an EMBL/GenBank/DDBJ whole genome shotgun (WGS) entry which is preliminary data.</text>
</comment>